<dbReference type="GO" id="GO:0005829">
    <property type="term" value="C:cytosol"/>
    <property type="evidence" value="ECO:0007669"/>
    <property type="project" value="TreeGrafter"/>
</dbReference>
<feature type="domain" description="S1 motif" evidence="10">
    <location>
        <begin position="634"/>
        <end position="714"/>
    </location>
</feature>
<dbReference type="Gene3D" id="2.40.50.140">
    <property type="entry name" value="Nucleic acid-binding proteins"/>
    <property type="match status" value="2"/>
</dbReference>
<dbReference type="InterPro" id="IPR003029">
    <property type="entry name" value="S1_domain"/>
</dbReference>
<evidence type="ECO:0000256" key="1">
    <source>
        <dbReference type="ARBA" id="ARBA00001849"/>
    </source>
</evidence>
<dbReference type="InterPro" id="IPR050180">
    <property type="entry name" value="RNR_Ribonuclease"/>
</dbReference>
<dbReference type="GO" id="GO:0008859">
    <property type="term" value="F:exoribonuclease II activity"/>
    <property type="evidence" value="ECO:0007669"/>
    <property type="project" value="UniProtKB-UniRule"/>
</dbReference>
<dbReference type="InterPro" id="IPR022966">
    <property type="entry name" value="RNase_II/R_CS"/>
</dbReference>
<dbReference type="PANTHER" id="PTHR23355">
    <property type="entry name" value="RIBONUCLEASE"/>
    <property type="match status" value="1"/>
</dbReference>
<accession>A0A6C2C354</accession>
<dbReference type="InterPro" id="IPR040476">
    <property type="entry name" value="CSD2"/>
</dbReference>
<protein>
    <recommendedName>
        <fullName evidence="8">Ribonuclease R</fullName>
        <shortName evidence="8">RNase R</shortName>
        <ecNumber evidence="8">3.1.13.1</ecNumber>
    </recommendedName>
</protein>
<dbReference type="Pfam" id="PF00575">
    <property type="entry name" value="S1"/>
    <property type="match status" value="1"/>
</dbReference>
<dbReference type="InterPro" id="IPR013223">
    <property type="entry name" value="RNase_B_OB_dom"/>
</dbReference>
<feature type="compositionally biased region" description="Basic and acidic residues" evidence="9">
    <location>
        <begin position="767"/>
        <end position="785"/>
    </location>
</feature>
<comment type="function">
    <text evidence="8">3'-5' exoribonuclease that releases 5'-nucleoside monophosphates and is involved in maturation of structured RNAs.</text>
</comment>
<evidence type="ECO:0000256" key="7">
    <source>
        <dbReference type="ARBA" id="ARBA00022884"/>
    </source>
</evidence>
<dbReference type="SMART" id="SM00316">
    <property type="entry name" value="S1"/>
    <property type="match status" value="1"/>
</dbReference>
<dbReference type="GO" id="GO:0003723">
    <property type="term" value="F:RNA binding"/>
    <property type="evidence" value="ECO:0007669"/>
    <property type="project" value="UniProtKB-UniRule"/>
</dbReference>
<dbReference type="SMART" id="SM00955">
    <property type="entry name" value="RNB"/>
    <property type="match status" value="1"/>
</dbReference>
<dbReference type="PANTHER" id="PTHR23355:SF9">
    <property type="entry name" value="DIS3-LIKE EXONUCLEASE 2"/>
    <property type="match status" value="1"/>
</dbReference>
<sequence length="785" mass="88322">MEVNVLQDQLFGFLKANSTQAFSAQTLTEGLRLDDSQAFTKVVQALAALERARKVWVTPAGDFQYNADSEGIIGIFKSNDKGFGFVHYDENEEDVFINPDNTMLAQQGDEVRVKLLTKGDSTNSRGPEGRVLEVITRNFTQLVGEFKLGSEYTGYIGEVRLTDKKLASFQLLIKDGGLKPTDGEIVVVSVADYPSPAAPKRFTGVVTETIGYKDEPGVDILQIVYQHDVPHVFPADVLEQAEKIPAEVQDAERVGREDITEQPLVTIDSIESKDLDDAVVVWRLPNGNFHLGVHIADVSHYVVEGTPLDREAYTRGTSVYLTDRVIPMLPRNISNGIASLNPGVDRLAMSAELEFTPAGVLVNHRLHTSVMRSHARMTYKAVNAILAGEEEAREEYRDLVPMFEDMAVLHEALANQRTKRGAIEFDAPEAKIIVDEQGKPTDIQLRERGLSERIIESFMLAANEAVAMHFDHAKVPFLYRIHESPDLDRVTKFFEFVKALGAPVHADPNKIQSSDLQAIHNHFVGHPEEQMVSTMMLRTMKQAKYSDQPLGHFGIGAEYYTHFTSPIRRYPDLTVHRLIKWYEQAGLDEAAQAKYRDKLAEIGADTSTRERRAIDTERDTDAMKKAEFMMDRVGDEFDAVVNGVLKFGMFVSLENTVEGLIHNSNLTDDNYYFDEGHLALIGRRSHHIYQIGQKVRVRLIRVDKEQSSLDFVLVDPEAAPITDIKVPEERRRGNFGGRNRNERRRNDKDGAKSDKVHNGGKNMGTWQDRKPSDPRADANRKGRHR</sequence>
<dbReference type="CDD" id="cd04471">
    <property type="entry name" value="S1_RNase_R"/>
    <property type="match status" value="1"/>
</dbReference>
<dbReference type="EC" id="3.1.13.1" evidence="8"/>
<dbReference type="EMBL" id="SDGZ01000026">
    <property type="protein sequence ID" value="TYC47953.1"/>
    <property type="molecule type" value="Genomic_DNA"/>
</dbReference>
<keyword evidence="7 8" id="KW-0694">RNA-binding</keyword>
<comment type="catalytic activity">
    <reaction evidence="1 8">
        <text>Exonucleolytic cleavage in the 3'- to 5'-direction to yield nucleoside 5'-phosphates.</text>
        <dbReference type="EC" id="3.1.13.1"/>
    </reaction>
</comment>
<evidence type="ECO:0000256" key="5">
    <source>
        <dbReference type="ARBA" id="ARBA00022801"/>
    </source>
</evidence>
<comment type="subcellular location">
    <subcellularLocation>
        <location evidence="2 8">Cytoplasm</location>
    </subcellularLocation>
</comment>
<feature type="region of interest" description="Disordered" evidence="9">
    <location>
        <begin position="724"/>
        <end position="785"/>
    </location>
</feature>
<dbReference type="Pfam" id="PF08206">
    <property type="entry name" value="OB_RNB"/>
    <property type="match status" value="1"/>
</dbReference>
<dbReference type="InterPro" id="IPR012340">
    <property type="entry name" value="NA-bd_OB-fold"/>
</dbReference>
<keyword evidence="5 8" id="KW-0378">Hydrolase</keyword>
<keyword evidence="3 8" id="KW-0963">Cytoplasm</keyword>
<dbReference type="Proteomes" id="UP000371977">
    <property type="component" value="Unassembled WGS sequence"/>
</dbReference>
<comment type="similarity">
    <text evidence="8">Belongs to the RNR ribonuclease family. RNase R subfamily.</text>
</comment>
<evidence type="ECO:0000256" key="8">
    <source>
        <dbReference type="HAMAP-Rule" id="MF_01895"/>
    </source>
</evidence>
<keyword evidence="6 8" id="KW-0269">Exonuclease</keyword>
<evidence type="ECO:0000313" key="12">
    <source>
        <dbReference type="Proteomes" id="UP000371977"/>
    </source>
</evidence>
<dbReference type="GO" id="GO:0006402">
    <property type="term" value="P:mRNA catabolic process"/>
    <property type="evidence" value="ECO:0007669"/>
    <property type="project" value="TreeGrafter"/>
</dbReference>
<dbReference type="InterPro" id="IPR011805">
    <property type="entry name" value="RNase_R"/>
</dbReference>
<evidence type="ECO:0000256" key="9">
    <source>
        <dbReference type="SAM" id="MobiDB-lite"/>
    </source>
</evidence>
<evidence type="ECO:0000313" key="11">
    <source>
        <dbReference type="EMBL" id="TYC47953.1"/>
    </source>
</evidence>
<dbReference type="SUPFAM" id="SSF50249">
    <property type="entry name" value="Nucleic acid-binding proteins"/>
    <property type="match status" value="4"/>
</dbReference>
<dbReference type="Pfam" id="PF17876">
    <property type="entry name" value="CSD2"/>
    <property type="match status" value="1"/>
</dbReference>
<evidence type="ECO:0000256" key="6">
    <source>
        <dbReference type="ARBA" id="ARBA00022839"/>
    </source>
</evidence>
<proteinExistence type="inferred from homology"/>
<dbReference type="OrthoDB" id="9764149at2"/>
<organism evidence="11 12">
    <name type="scientific">Weissella muntiaci</name>
    <dbReference type="NCBI Taxonomy" id="2508881"/>
    <lineage>
        <taxon>Bacteria</taxon>
        <taxon>Bacillati</taxon>
        <taxon>Bacillota</taxon>
        <taxon>Bacilli</taxon>
        <taxon>Lactobacillales</taxon>
        <taxon>Lactobacillaceae</taxon>
        <taxon>Weissella</taxon>
    </lineage>
</organism>
<feature type="compositionally biased region" description="Basic and acidic residues" evidence="9">
    <location>
        <begin position="744"/>
        <end position="757"/>
    </location>
</feature>
<keyword evidence="12" id="KW-1185">Reference proteome</keyword>
<reference evidence="11 12" key="1">
    <citation type="submission" date="2019-01" db="EMBL/GenBank/DDBJ databases">
        <title>Weissella sp. nov., a novel lactic acid bacterium isolated from animal feces.</title>
        <authorList>
            <person name="Wang L.-T."/>
        </authorList>
    </citation>
    <scope>NUCLEOTIDE SEQUENCE [LARGE SCALE GENOMIC DNA]</scope>
    <source>
        <strain evidence="11 12">8H-2</strain>
    </source>
</reference>
<evidence type="ECO:0000259" key="10">
    <source>
        <dbReference type="PROSITE" id="PS50126"/>
    </source>
</evidence>
<dbReference type="PROSITE" id="PS01175">
    <property type="entry name" value="RIBONUCLEASE_II"/>
    <property type="match status" value="1"/>
</dbReference>
<evidence type="ECO:0000256" key="4">
    <source>
        <dbReference type="ARBA" id="ARBA00022722"/>
    </source>
</evidence>
<dbReference type="NCBIfam" id="TIGR02063">
    <property type="entry name" value="RNase_R"/>
    <property type="match status" value="1"/>
</dbReference>
<dbReference type="HAMAP" id="MF_01895">
    <property type="entry name" value="RNase_R"/>
    <property type="match status" value="1"/>
</dbReference>
<dbReference type="AlphaFoldDB" id="A0A6C2C354"/>
<name>A0A6C2C354_9LACO</name>
<evidence type="ECO:0000256" key="2">
    <source>
        <dbReference type="ARBA" id="ARBA00004496"/>
    </source>
</evidence>
<dbReference type="PROSITE" id="PS50126">
    <property type="entry name" value="S1"/>
    <property type="match status" value="1"/>
</dbReference>
<dbReference type="RefSeq" id="WP_148623803.1">
    <property type="nucleotide sequence ID" value="NZ_SDGZ01000026.1"/>
</dbReference>
<dbReference type="InterPro" id="IPR004476">
    <property type="entry name" value="RNase_II/RNase_R"/>
</dbReference>
<dbReference type="InterPro" id="IPR001900">
    <property type="entry name" value="RNase_II/R"/>
</dbReference>
<dbReference type="NCBIfam" id="TIGR00358">
    <property type="entry name" value="3_prime_RNase"/>
    <property type="match status" value="1"/>
</dbReference>
<evidence type="ECO:0000256" key="3">
    <source>
        <dbReference type="ARBA" id="ARBA00022490"/>
    </source>
</evidence>
<keyword evidence="4 8" id="KW-0540">Nuclease</keyword>
<gene>
    <name evidence="8 11" type="primary">rnr</name>
    <name evidence="11" type="ORF">ESZ50_10615</name>
</gene>
<comment type="caution">
    <text evidence="11">The sequence shown here is derived from an EMBL/GenBank/DDBJ whole genome shotgun (WGS) entry which is preliminary data.</text>
</comment>
<dbReference type="Pfam" id="PF00773">
    <property type="entry name" value="RNB"/>
    <property type="match status" value="1"/>
</dbReference>